<evidence type="ECO:0000259" key="6">
    <source>
        <dbReference type="Pfam" id="PF01782"/>
    </source>
</evidence>
<protein>
    <recommendedName>
        <fullName evidence="5">Ribosome maturation factor RimM</fullName>
    </recommendedName>
</protein>
<dbReference type="GO" id="GO:0043022">
    <property type="term" value="F:ribosome binding"/>
    <property type="evidence" value="ECO:0007669"/>
    <property type="project" value="InterPro"/>
</dbReference>
<evidence type="ECO:0000256" key="4">
    <source>
        <dbReference type="ARBA" id="ARBA00023186"/>
    </source>
</evidence>
<dbReference type="InterPro" id="IPR056792">
    <property type="entry name" value="PRC_RimM"/>
</dbReference>
<dbReference type="InterPro" id="IPR036976">
    <property type="entry name" value="RimM_N_sf"/>
</dbReference>
<evidence type="ECO:0000256" key="2">
    <source>
        <dbReference type="ARBA" id="ARBA00022517"/>
    </source>
</evidence>
<comment type="subunit">
    <text evidence="5">Binds ribosomal protein uS19.</text>
</comment>
<name>A0A0R1TQL1_9LACO</name>
<comment type="domain">
    <text evidence="5">The PRC barrel domain binds ribosomal protein uS19.</text>
</comment>
<dbReference type="Proteomes" id="UP000051324">
    <property type="component" value="Unassembled WGS sequence"/>
</dbReference>
<evidence type="ECO:0000256" key="1">
    <source>
        <dbReference type="ARBA" id="ARBA00022490"/>
    </source>
</evidence>
<dbReference type="HAMAP" id="MF_00014">
    <property type="entry name" value="Ribosome_mat_RimM"/>
    <property type="match status" value="1"/>
</dbReference>
<keyword evidence="2 5" id="KW-0690">Ribosome biogenesis</keyword>
<evidence type="ECO:0000313" key="8">
    <source>
        <dbReference type="EMBL" id="KRL83734.1"/>
    </source>
</evidence>
<comment type="similarity">
    <text evidence="5">Belongs to the RimM family.</text>
</comment>
<dbReference type="GO" id="GO:0005737">
    <property type="term" value="C:cytoplasm"/>
    <property type="evidence" value="ECO:0007669"/>
    <property type="project" value="UniProtKB-SubCell"/>
</dbReference>
<feature type="domain" description="RimM N-terminal" evidence="6">
    <location>
        <begin position="10"/>
        <end position="94"/>
    </location>
</feature>
<dbReference type="eggNOG" id="COG0806">
    <property type="taxonomic scope" value="Bacteria"/>
</dbReference>
<evidence type="ECO:0000256" key="5">
    <source>
        <dbReference type="HAMAP-Rule" id="MF_00014"/>
    </source>
</evidence>
<evidence type="ECO:0000313" key="9">
    <source>
        <dbReference type="Proteomes" id="UP000051324"/>
    </source>
</evidence>
<dbReference type="NCBIfam" id="TIGR02273">
    <property type="entry name" value="16S_RimM"/>
    <property type="match status" value="1"/>
</dbReference>
<dbReference type="AlphaFoldDB" id="A0A0R1TQL1"/>
<sequence>MAANNMEFYQVGKIVNTHGIRGEVRVVATTDFPEERFKAGNKLYAFKPNATEGIELTVKKSRKHKQFIMLTFEGMENINLVEPLKGDDLKVSAEQQKELEEGSYYYHQIIGLEAVTTTGEELGKITEILSPGANDVWVVKRKNKKDLLLPVIDDVIKEVDLAAGKVEVELLDGLDD</sequence>
<comment type="subcellular location">
    <subcellularLocation>
        <location evidence="5">Cytoplasm</location>
    </subcellularLocation>
</comment>
<reference evidence="8 9" key="1">
    <citation type="journal article" date="2015" name="Genome Announc.">
        <title>Expanding the biotechnology potential of lactobacilli through comparative genomics of 213 strains and associated genera.</title>
        <authorList>
            <person name="Sun Z."/>
            <person name="Harris H.M."/>
            <person name="McCann A."/>
            <person name="Guo C."/>
            <person name="Argimon S."/>
            <person name="Zhang W."/>
            <person name="Yang X."/>
            <person name="Jeffery I.B."/>
            <person name="Cooney J.C."/>
            <person name="Kagawa T.F."/>
            <person name="Liu W."/>
            <person name="Song Y."/>
            <person name="Salvetti E."/>
            <person name="Wrobel A."/>
            <person name="Rasinkangas P."/>
            <person name="Parkhill J."/>
            <person name="Rea M.C."/>
            <person name="O'Sullivan O."/>
            <person name="Ritari J."/>
            <person name="Douillard F.P."/>
            <person name="Paul Ross R."/>
            <person name="Yang R."/>
            <person name="Briner A.E."/>
            <person name="Felis G.E."/>
            <person name="de Vos W.M."/>
            <person name="Barrangou R."/>
            <person name="Klaenhammer T.R."/>
            <person name="Caufield P.W."/>
            <person name="Cui Y."/>
            <person name="Zhang H."/>
            <person name="O'Toole P.W."/>
        </authorList>
    </citation>
    <scope>NUCLEOTIDE SEQUENCE [LARGE SCALE GENOMIC DNA]</scope>
    <source>
        <strain evidence="8 9">DSM 16634</strain>
    </source>
</reference>
<evidence type="ECO:0000256" key="3">
    <source>
        <dbReference type="ARBA" id="ARBA00022552"/>
    </source>
</evidence>
<keyword evidence="1 5" id="KW-0963">Cytoplasm</keyword>
<dbReference type="Pfam" id="PF01782">
    <property type="entry name" value="RimM"/>
    <property type="match status" value="1"/>
</dbReference>
<dbReference type="Pfam" id="PF24986">
    <property type="entry name" value="PRC_RimM"/>
    <property type="match status" value="1"/>
</dbReference>
<dbReference type="InterPro" id="IPR011033">
    <property type="entry name" value="PRC_barrel-like_sf"/>
</dbReference>
<dbReference type="GO" id="GO:0042274">
    <property type="term" value="P:ribosomal small subunit biogenesis"/>
    <property type="evidence" value="ECO:0007669"/>
    <property type="project" value="UniProtKB-UniRule"/>
</dbReference>
<dbReference type="Gene3D" id="2.30.30.240">
    <property type="entry name" value="PRC-barrel domain"/>
    <property type="match status" value="1"/>
</dbReference>
<accession>A0A0R1TQL1</accession>
<keyword evidence="9" id="KW-1185">Reference proteome</keyword>
<dbReference type="InterPro" id="IPR009000">
    <property type="entry name" value="Transl_B-barrel_sf"/>
</dbReference>
<organism evidence="8 9">
    <name type="scientific">Ligilactobacillus apodemi DSM 16634 = JCM 16172</name>
    <dbReference type="NCBI Taxonomy" id="1423724"/>
    <lineage>
        <taxon>Bacteria</taxon>
        <taxon>Bacillati</taxon>
        <taxon>Bacillota</taxon>
        <taxon>Bacilli</taxon>
        <taxon>Lactobacillales</taxon>
        <taxon>Lactobacillaceae</taxon>
        <taxon>Ligilactobacillus</taxon>
    </lineage>
</organism>
<dbReference type="Gene3D" id="2.40.30.60">
    <property type="entry name" value="RimM"/>
    <property type="match status" value="1"/>
</dbReference>
<dbReference type="PATRIC" id="fig|1423724.4.peg.1037"/>
<dbReference type="STRING" id="1423724.FC32_GL000995"/>
<comment type="function">
    <text evidence="5">An accessory protein needed during the final step in the assembly of 30S ribosomal subunit, possibly for assembly of the head region. Essential for efficient processing of 16S rRNA. May be needed both before and after RbfA during the maturation of 16S rRNA. It has affinity for free ribosomal 30S subunits but not for 70S ribosomes.</text>
</comment>
<dbReference type="EMBL" id="AZFT01000053">
    <property type="protein sequence ID" value="KRL83734.1"/>
    <property type="molecule type" value="Genomic_DNA"/>
</dbReference>
<dbReference type="InterPro" id="IPR011961">
    <property type="entry name" value="RimM"/>
</dbReference>
<dbReference type="InterPro" id="IPR002676">
    <property type="entry name" value="RimM_N"/>
</dbReference>
<feature type="domain" description="Ribosome maturation factor RimM PRC barrel" evidence="7">
    <location>
        <begin position="107"/>
        <end position="174"/>
    </location>
</feature>
<dbReference type="SUPFAM" id="SSF50447">
    <property type="entry name" value="Translation proteins"/>
    <property type="match status" value="1"/>
</dbReference>
<dbReference type="PANTHER" id="PTHR33692">
    <property type="entry name" value="RIBOSOME MATURATION FACTOR RIMM"/>
    <property type="match status" value="1"/>
</dbReference>
<dbReference type="GO" id="GO:0005840">
    <property type="term" value="C:ribosome"/>
    <property type="evidence" value="ECO:0007669"/>
    <property type="project" value="InterPro"/>
</dbReference>
<keyword evidence="3 5" id="KW-0698">rRNA processing</keyword>
<proteinExistence type="inferred from homology"/>
<dbReference type="GO" id="GO:0006364">
    <property type="term" value="P:rRNA processing"/>
    <property type="evidence" value="ECO:0007669"/>
    <property type="project" value="UniProtKB-UniRule"/>
</dbReference>
<gene>
    <name evidence="5" type="primary">rimM</name>
    <name evidence="8" type="ORF">FC32_GL000995</name>
</gene>
<keyword evidence="4 5" id="KW-0143">Chaperone</keyword>
<dbReference type="SUPFAM" id="SSF50346">
    <property type="entry name" value="PRC-barrel domain"/>
    <property type="match status" value="1"/>
</dbReference>
<comment type="caution">
    <text evidence="8">The sequence shown here is derived from an EMBL/GenBank/DDBJ whole genome shotgun (WGS) entry which is preliminary data.</text>
</comment>
<evidence type="ECO:0000259" key="7">
    <source>
        <dbReference type="Pfam" id="PF24986"/>
    </source>
</evidence>
<dbReference type="PANTHER" id="PTHR33692:SF1">
    <property type="entry name" value="RIBOSOME MATURATION FACTOR RIMM"/>
    <property type="match status" value="1"/>
</dbReference>